<dbReference type="InterPro" id="IPR000361">
    <property type="entry name" value="ATAP_core_dom"/>
</dbReference>
<dbReference type="AlphaFoldDB" id="A0A058Z206"/>
<name>A0A058Z206_FONAL</name>
<dbReference type="OMA" id="LYIYGMQ"/>
<dbReference type="PANTHER" id="PTHR10072">
    <property type="entry name" value="IRON-SULFUR CLUSTER ASSEMBLY PROTEIN"/>
    <property type="match status" value="1"/>
</dbReference>
<dbReference type="GO" id="GO:0016226">
    <property type="term" value="P:iron-sulfur cluster assembly"/>
    <property type="evidence" value="ECO:0007669"/>
    <property type="project" value="InterPro"/>
</dbReference>
<evidence type="ECO:0000259" key="2">
    <source>
        <dbReference type="Pfam" id="PF01521"/>
    </source>
</evidence>
<dbReference type="STRING" id="691883.A0A058Z206"/>
<dbReference type="OrthoDB" id="333486at2759"/>
<protein>
    <recommendedName>
        <fullName evidence="2">Core domain-containing protein</fullName>
    </recommendedName>
</protein>
<reference evidence="3" key="1">
    <citation type="submission" date="2013-04" db="EMBL/GenBank/DDBJ databases">
        <title>The Genome Sequence of Fonticula alba ATCC 38817.</title>
        <authorList>
            <consortium name="The Broad Institute Genomics Platform"/>
            <person name="Russ C."/>
            <person name="Cuomo C."/>
            <person name="Burger G."/>
            <person name="Gray M.W."/>
            <person name="Holland P.W.H."/>
            <person name="King N."/>
            <person name="Lang F.B.F."/>
            <person name="Roger A.J."/>
            <person name="Ruiz-Trillo I."/>
            <person name="Brown M."/>
            <person name="Walker B."/>
            <person name="Young S."/>
            <person name="Zeng Q."/>
            <person name="Gargeya S."/>
            <person name="Fitzgerald M."/>
            <person name="Haas B."/>
            <person name="Abouelleil A."/>
            <person name="Allen A.W."/>
            <person name="Alvarado L."/>
            <person name="Arachchi H.M."/>
            <person name="Berlin A.M."/>
            <person name="Chapman S.B."/>
            <person name="Gainer-Dewar J."/>
            <person name="Goldberg J."/>
            <person name="Griggs A."/>
            <person name="Gujja S."/>
            <person name="Hansen M."/>
            <person name="Howarth C."/>
            <person name="Imamovic A."/>
            <person name="Ireland A."/>
            <person name="Larimer J."/>
            <person name="McCowan C."/>
            <person name="Murphy C."/>
            <person name="Pearson M."/>
            <person name="Poon T.W."/>
            <person name="Priest M."/>
            <person name="Roberts A."/>
            <person name="Saif S."/>
            <person name="Shea T."/>
            <person name="Sisk P."/>
            <person name="Sykes S."/>
            <person name="Wortman J."/>
            <person name="Nusbaum C."/>
            <person name="Birren B."/>
        </authorList>
    </citation>
    <scope>NUCLEOTIDE SEQUENCE [LARGE SCALE GENOMIC DNA]</scope>
    <source>
        <strain evidence="3">ATCC 38817</strain>
    </source>
</reference>
<dbReference type="InterPro" id="IPR050322">
    <property type="entry name" value="Fe-S_cluster_asmbl/transfer"/>
</dbReference>
<dbReference type="InterPro" id="IPR035903">
    <property type="entry name" value="HesB-like_dom_sf"/>
</dbReference>
<organism evidence="3">
    <name type="scientific">Fonticula alba</name>
    <name type="common">Slime mold</name>
    <dbReference type="NCBI Taxonomy" id="691883"/>
    <lineage>
        <taxon>Eukaryota</taxon>
        <taxon>Rotosphaerida</taxon>
        <taxon>Fonticulaceae</taxon>
        <taxon>Fonticula</taxon>
    </lineage>
</organism>
<dbReference type="InterPro" id="IPR017870">
    <property type="entry name" value="FeS_cluster_insertion_CS"/>
</dbReference>
<feature type="domain" description="Core" evidence="2">
    <location>
        <begin position="32"/>
        <end position="131"/>
    </location>
</feature>
<accession>A0A058Z206</accession>
<dbReference type="NCBIfam" id="TIGR00049">
    <property type="entry name" value="iron-sulfur cluster assembly accessory protein"/>
    <property type="match status" value="1"/>
</dbReference>
<gene>
    <name evidence="3" type="ORF">H696_05219</name>
</gene>
<evidence type="ECO:0000313" key="4">
    <source>
        <dbReference type="Proteomes" id="UP000030693"/>
    </source>
</evidence>
<evidence type="ECO:0000256" key="1">
    <source>
        <dbReference type="ARBA" id="ARBA00006718"/>
    </source>
</evidence>
<dbReference type="GO" id="GO:0051537">
    <property type="term" value="F:2 iron, 2 sulfur cluster binding"/>
    <property type="evidence" value="ECO:0007669"/>
    <property type="project" value="TreeGrafter"/>
</dbReference>
<dbReference type="RefSeq" id="XP_009497354.1">
    <property type="nucleotide sequence ID" value="XM_009499079.1"/>
</dbReference>
<dbReference type="EMBL" id="KB932209">
    <property type="protein sequence ID" value="KCV68300.1"/>
    <property type="molecule type" value="Genomic_DNA"/>
</dbReference>
<dbReference type="eggNOG" id="KOG1120">
    <property type="taxonomic scope" value="Eukaryota"/>
</dbReference>
<dbReference type="InterPro" id="IPR016092">
    <property type="entry name" value="ATAP"/>
</dbReference>
<keyword evidence="4" id="KW-1185">Reference proteome</keyword>
<dbReference type="PROSITE" id="PS01152">
    <property type="entry name" value="HESB"/>
    <property type="match status" value="1"/>
</dbReference>
<sequence length="136" mass="14606">MFLSSVVRSAPGSVRAVVRSGARTLTPRKAVLTLTPNAVARLRELGEARPDALSLRLGVKTRGCSGLSFTLDYVNEKEPLDTPVEQDGVSFLVSNKALMSVIGSEVDFVDDRLRSEFVFTNPNARAICGCGESFAT</sequence>
<dbReference type="GO" id="GO:0005739">
    <property type="term" value="C:mitochondrion"/>
    <property type="evidence" value="ECO:0007669"/>
    <property type="project" value="TreeGrafter"/>
</dbReference>
<comment type="similarity">
    <text evidence="1">Belongs to the HesB/IscA family.</text>
</comment>
<dbReference type="GeneID" id="20529944"/>
<dbReference type="PANTHER" id="PTHR10072:SF41">
    <property type="entry name" value="IRON-SULFUR CLUSTER ASSEMBLY 1 HOMOLOG, MITOCHONDRIAL"/>
    <property type="match status" value="1"/>
</dbReference>
<dbReference type="Proteomes" id="UP000030693">
    <property type="component" value="Unassembled WGS sequence"/>
</dbReference>
<dbReference type="Gene3D" id="2.60.300.12">
    <property type="entry name" value="HesB-like domain"/>
    <property type="match status" value="1"/>
</dbReference>
<dbReference type="SUPFAM" id="SSF89360">
    <property type="entry name" value="HesB-like domain"/>
    <property type="match status" value="1"/>
</dbReference>
<evidence type="ECO:0000313" key="3">
    <source>
        <dbReference type="EMBL" id="KCV68300.1"/>
    </source>
</evidence>
<proteinExistence type="inferred from homology"/>
<dbReference type="FunFam" id="2.60.300.12:FF:000001">
    <property type="entry name" value="Iron-binding protein IscA"/>
    <property type="match status" value="1"/>
</dbReference>
<dbReference type="Pfam" id="PF01521">
    <property type="entry name" value="Fe-S_biosyn"/>
    <property type="match status" value="1"/>
</dbReference>